<protein>
    <submittedName>
        <fullName evidence="1">Uncharacterized protein</fullName>
    </submittedName>
</protein>
<dbReference type="EMBL" id="CP134213">
    <property type="protein sequence ID" value="WND23604.1"/>
    <property type="molecule type" value="Genomic_DNA"/>
</dbReference>
<evidence type="ECO:0000313" key="2">
    <source>
        <dbReference type="Proteomes" id="UP001249394"/>
    </source>
</evidence>
<proteinExistence type="predicted"/>
<gene>
    <name evidence="1" type="ORF">RI060_42575</name>
</gene>
<evidence type="ECO:0000313" key="1">
    <source>
        <dbReference type="EMBL" id="WND23604.1"/>
    </source>
</evidence>
<reference evidence="1 2" key="1">
    <citation type="submission" date="2023-09" db="EMBL/GenBank/DDBJ databases">
        <title>The genome sequence of Streptomyces anthocyanicus.</title>
        <authorList>
            <person name="Mo P."/>
        </authorList>
    </citation>
    <scope>NUCLEOTIDE SEQUENCE [LARGE SCALE GENOMIC DNA]</scope>
    <source>
        <strain evidence="1 2">JCM 4387</strain>
    </source>
</reference>
<sequence length="286" mass="30971">MGTLAAGLVGGLAAAAVVIPAINSDKRDQRQEDRDLKEQSEEDALEAGLPLKLAPGVSYYGPGWYVNTTSYGIDQLNGQPFKDDGGDAVPSWAWLQKNWTPLSATGMAVNVESQHKTTVLVQALKLRDVDCSLPVPEGTLLRPPEIGDGGAAAPSVDMGMRVDAARPVTRTAEGHTLGDPYTRQIALDKGDAREFRIIFTTQQKACSFQADLLVYSKGKQYRLKLPSSWSDGKAASYTFTVAPPHKPYKSHYVVGTANMLVAVPDTDIKWTGQTPKYTGNGELNYW</sequence>
<organism evidence="1 2">
    <name type="scientific">Streptomyces violaceus</name>
    <name type="common">Streptomyces venezuelae</name>
    <dbReference type="NCBI Taxonomy" id="1936"/>
    <lineage>
        <taxon>Bacteria</taxon>
        <taxon>Bacillati</taxon>
        <taxon>Actinomycetota</taxon>
        <taxon>Actinomycetes</taxon>
        <taxon>Kitasatosporales</taxon>
        <taxon>Streptomycetaceae</taxon>
        <taxon>Streptomyces</taxon>
    </lineage>
</organism>
<keyword evidence="2" id="KW-1185">Reference proteome</keyword>
<name>A0ABY9UL47_STRVL</name>
<accession>A0ABY9UL47</accession>
<dbReference type="Proteomes" id="UP001249394">
    <property type="component" value="Chromosome"/>
</dbReference>